<dbReference type="Gene3D" id="3.80.10.10">
    <property type="entry name" value="Ribonuclease Inhibitor"/>
    <property type="match status" value="1"/>
</dbReference>
<sequence>MFWKKTRELIQLKVIIADLRKDRKVKWCEKAFGQMKNLKILIIRNAQFSNGPQILPNSLSVLDWSGYPSSFLPYEFNPKNLAILNLSKSHLKWFQSLKACVIKCSRMHPTREFGSLH</sequence>
<proteinExistence type="predicted"/>
<evidence type="ECO:0000313" key="1">
    <source>
        <dbReference type="EMBL" id="RHN65885.1"/>
    </source>
</evidence>
<dbReference type="AlphaFoldDB" id="A0A396IPR5"/>
<name>A0A396IPR5_MEDTR</name>
<organism evidence="1">
    <name type="scientific">Medicago truncatula</name>
    <name type="common">Barrel medic</name>
    <name type="synonym">Medicago tribuloides</name>
    <dbReference type="NCBI Taxonomy" id="3880"/>
    <lineage>
        <taxon>Eukaryota</taxon>
        <taxon>Viridiplantae</taxon>
        <taxon>Streptophyta</taxon>
        <taxon>Embryophyta</taxon>
        <taxon>Tracheophyta</taxon>
        <taxon>Spermatophyta</taxon>
        <taxon>Magnoliopsida</taxon>
        <taxon>eudicotyledons</taxon>
        <taxon>Gunneridae</taxon>
        <taxon>Pentapetalae</taxon>
        <taxon>rosids</taxon>
        <taxon>fabids</taxon>
        <taxon>Fabales</taxon>
        <taxon>Fabaceae</taxon>
        <taxon>Papilionoideae</taxon>
        <taxon>50 kb inversion clade</taxon>
        <taxon>NPAAA clade</taxon>
        <taxon>Hologalegina</taxon>
        <taxon>IRL clade</taxon>
        <taxon>Trifolieae</taxon>
        <taxon>Medicago</taxon>
    </lineage>
</organism>
<dbReference type="Gramene" id="rna13778">
    <property type="protein sequence ID" value="RHN65885.1"/>
    <property type="gene ID" value="gene13778"/>
</dbReference>
<accession>A0A396IPR5</accession>
<protein>
    <submittedName>
        <fullName evidence="1">Putative leucine-rich repeat domain, L domain-containing protein</fullName>
    </submittedName>
</protein>
<dbReference type="Proteomes" id="UP000265566">
    <property type="component" value="Chromosome 3"/>
</dbReference>
<reference evidence="1" key="1">
    <citation type="journal article" date="2018" name="Nat. Plants">
        <title>Whole-genome landscape of Medicago truncatula symbiotic genes.</title>
        <authorList>
            <person name="Pecrix Y."/>
            <person name="Gamas P."/>
            <person name="Carrere S."/>
        </authorList>
    </citation>
    <scope>NUCLEOTIDE SEQUENCE</scope>
    <source>
        <tissue evidence="1">Leaves</tissue>
    </source>
</reference>
<dbReference type="InterPro" id="IPR032675">
    <property type="entry name" value="LRR_dom_sf"/>
</dbReference>
<comment type="caution">
    <text evidence="1">The sequence shown here is derived from an EMBL/GenBank/DDBJ whole genome shotgun (WGS) entry which is preliminary data.</text>
</comment>
<dbReference type="EMBL" id="PSQE01000003">
    <property type="protein sequence ID" value="RHN65885.1"/>
    <property type="molecule type" value="Genomic_DNA"/>
</dbReference>
<dbReference type="SUPFAM" id="SSF52058">
    <property type="entry name" value="L domain-like"/>
    <property type="match status" value="1"/>
</dbReference>
<gene>
    <name evidence="1" type="ORF">MtrunA17_Chr3g0084781</name>
</gene>